<dbReference type="RefSeq" id="WP_147059453.1">
    <property type="nucleotide sequence ID" value="NZ_CP042437.1"/>
</dbReference>
<dbReference type="Pfam" id="PF16389">
    <property type="entry name" value="DUF4998"/>
    <property type="match status" value="1"/>
</dbReference>
<dbReference type="AlphaFoldDB" id="A0A5B8W7G6"/>
<keyword evidence="3" id="KW-1185">Reference proteome</keyword>
<dbReference type="InterPro" id="IPR032164">
    <property type="entry name" value="DUF5000"/>
</dbReference>
<dbReference type="OrthoDB" id="1043438at2"/>
<dbReference type="Pfam" id="PF16391">
    <property type="entry name" value="DUF5000"/>
    <property type="match status" value="1"/>
</dbReference>
<dbReference type="CDD" id="cd00063">
    <property type="entry name" value="FN3"/>
    <property type="match status" value="1"/>
</dbReference>
<name>A0A5B8W7G6_9SPHI</name>
<accession>A0A5B8W7G6</accession>
<gene>
    <name evidence="2" type="ORF">FSB76_28220</name>
</gene>
<feature type="domain" description="DUF5000" evidence="1">
    <location>
        <begin position="265"/>
        <end position="400"/>
    </location>
</feature>
<evidence type="ECO:0000313" key="3">
    <source>
        <dbReference type="Proteomes" id="UP000321362"/>
    </source>
</evidence>
<dbReference type="EMBL" id="CP042437">
    <property type="protein sequence ID" value="QEC79651.1"/>
    <property type="molecule type" value="Genomic_DNA"/>
</dbReference>
<evidence type="ECO:0000313" key="2">
    <source>
        <dbReference type="EMBL" id="QEC79651.1"/>
    </source>
</evidence>
<dbReference type="InterPro" id="IPR003961">
    <property type="entry name" value="FN3_dom"/>
</dbReference>
<proteinExistence type="predicted"/>
<protein>
    <recommendedName>
        <fullName evidence="1">DUF5000 domain-containing protein</fullName>
    </recommendedName>
</protein>
<dbReference type="InterPro" id="IPR013783">
    <property type="entry name" value="Ig-like_fold"/>
</dbReference>
<dbReference type="PROSITE" id="PS51257">
    <property type="entry name" value="PROKAR_LIPOPROTEIN"/>
    <property type="match status" value="1"/>
</dbReference>
<sequence length="403" mass="44686">MKKLIYILLACFLAAAWYGCKKDGLATDYKKFYDGHELTYTGAVAQAIVQPGNLEIGLKWKASSDPSIVKYVVYYNNGADSQVVNITTKADTIRTIIKNLQEYTYSFTIYSYDAKGNKSIPYELNNAKAYGPVYASNLLNRGYNATTPYVVNGDGSVQLNFITPDTINIKTVINYTNAAGVASQLSLAPNVNSITLPTYKAGTPITYKSYYIPERTSIDTFAVAQFDTFPTIYIYVKCDKSKFSEVHLPQDVSTYSGETTISKLWDNSDGPQGYPNIFHSDGSYIPHVLTFDMGQSYSNLGQMEEVGRNCCNNPDQFEVWGINSLTGATTTLRADNSGWKAEAIAKGWILLKSVTRTDDGQAALKVDLLSNPPPVRYIRIRVLHTVTGSGYSNMSEITFWNKQ</sequence>
<dbReference type="Proteomes" id="UP000321362">
    <property type="component" value="Chromosome"/>
</dbReference>
<evidence type="ECO:0000259" key="1">
    <source>
        <dbReference type="Pfam" id="PF16391"/>
    </source>
</evidence>
<organism evidence="2 3">
    <name type="scientific">Mucilaginibacter ginsenosidivorax</name>
    <dbReference type="NCBI Taxonomy" id="862126"/>
    <lineage>
        <taxon>Bacteria</taxon>
        <taxon>Pseudomonadati</taxon>
        <taxon>Bacteroidota</taxon>
        <taxon>Sphingobacteriia</taxon>
        <taxon>Sphingobacteriales</taxon>
        <taxon>Sphingobacteriaceae</taxon>
        <taxon>Mucilaginibacter</taxon>
    </lineage>
</organism>
<dbReference type="Gene3D" id="2.60.120.260">
    <property type="entry name" value="Galactose-binding domain-like"/>
    <property type="match status" value="1"/>
</dbReference>
<dbReference type="InterPro" id="IPR008979">
    <property type="entry name" value="Galactose-bd-like_sf"/>
</dbReference>
<reference evidence="2 3" key="1">
    <citation type="journal article" date="2013" name="J. Microbiol.">
        <title>Mucilaginibacter ginsenosidivorax sp. nov., with ginsenoside converting activity isolated from sediment.</title>
        <authorList>
            <person name="Kim J.K."/>
            <person name="Choi T.E."/>
            <person name="Liu Q.M."/>
            <person name="Park H.Y."/>
            <person name="Yi T.H."/>
            <person name="Yoon M.H."/>
            <person name="Kim S.C."/>
            <person name="Im W.T."/>
        </authorList>
    </citation>
    <scope>NUCLEOTIDE SEQUENCE [LARGE SCALE GENOMIC DNA]</scope>
    <source>
        <strain evidence="2 3">KHI28</strain>
    </source>
</reference>
<dbReference type="Gene3D" id="2.60.40.10">
    <property type="entry name" value="Immunoglobulins"/>
    <property type="match status" value="1"/>
</dbReference>
<dbReference type="SUPFAM" id="SSF49265">
    <property type="entry name" value="Fibronectin type III"/>
    <property type="match status" value="1"/>
</dbReference>
<dbReference type="InterPro" id="IPR036116">
    <property type="entry name" value="FN3_sf"/>
</dbReference>
<dbReference type="SUPFAM" id="SSF49785">
    <property type="entry name" value="Galactose-binding domain-like"/>
    <property type="match status" value="1"/>
</dbReference>
<dbReference type="KEGG" id="mgk:FSB76_28220"/>